<dbReference type="GO" id="GO:0008236">
    <property type="term" value="F:serine-type peptidase activity"/>
    <property type="evidence" value="ECO:0007669"/>
    <property type="project" value="InterPro"/>
</dbReference>
<name>X1P2Y5_9ZZZZ</name>
<sequence>CTPSELKQWKKQGYWIRKDKKMGGEYLRENEKKDYSNILSETNLPILILHGKKDDTVPVEFSEKLVEKFKNLKLIKLASNHKFEDYAEQQKLIRETVKWIKKYI</sequence>
<dbReference type="SUPFAM" id="SSF53474">
    <property type="entry name" value="alpha/beta-Hydrolases"/>
    <property type="match status" value="1"/>
</dbReference>
<dbReference type="InterPro" id="IPR029058">
    <property type="entry name" value="AB_hydrolase_fold"/>
</dbReference>
<dbReference type="Gene3D" id="3.40.50.1820">
    <property type="entry name" value="alpha/beta hydrolase"/>
    <property type="match status" value="1"/>
</dbReference>
<dbReference type="Pfam" id="PF00326">
    <property type="entry name" value="Peptidase_S9"/>
    <property type="match status" value="1"/>
</dbReference>
<evidence type="ECO:0000259" key="1">
    <source>
        <dbReference type="Pfam" id="PF00326"/>
    </source>
</evidence>
<feature type="non-terminal residue" evidence="2">
    <location>
        <position position="1"/>
    </location>
</feature>
<dbReference type="GO" id="GO:0006508">
    <property type="term" value="P:proteolysis"/>
    <property type="evidence" value="ECO:0007669"/>
    <property type="project" value="InterPro"/>
</dbReference>
<dbReference type="AlphaFoldDB" id="X1P2Y5"/>
<organism evidence="2">
    <name type="scientific">marine sediment metagenome</name>
    <dbReference type="NCBI Taxonomy" id="412755"/>
    <lineage>
        <taxon>unclassified sequences</taxon>
        <taxon>metagenomes</taxon>
        <taxon>ecological metagenomes</taxon>
    </lineage>
</organism>
<feature type="domain" description="Peptidase S9 prolyl oligopeptidase catalytic" evidence="1">
    <location>
        <begin position="28"/>
        <end position="104"/>
    </location>
</feature>
<protein>
    <recommendedName>
        <fullName evidence="1">Peptidase S9 prolyl oligopeptidase catalytic domain-containing protein</fullName>
    </recommendedName>
</protein>
<gene>
    <name evidence="2" type="ORF">S06H3_27984</name>
</gene>
<proteinExistence type="predicted"/>
<dbReference type="EMBL" id="BARV01016292">
    <property type="protein sequence ID" value="GAI25269.1"/>
    <property type="molecule type" value="Genomic_DNA"/>
</dbReference>
<reference evidence="2" key="1">
    <citation type="journal article" date="2014" name="Front. Microbiol.">
        <title>High frequency of phylogenetically diverse reductive dehalogenase-homologous genes in deep subseafloor sedimentary metagenomes.</title>
        <authorList>
            <person name="Kawai M."/>
            <person name="Futagami T."/>
            <person name="Toyoda A."/>
            <person name="Takaki Y."/>
            <person name="Nishi S."/>
            <person name="Hori S."/>
            <person name="Arai W."/>
            <person name="Tsubouchi T."/>
            <person name="Morono Y."/>
            <person name="Uchiyama I."/>
            <person name="Ito T."/>
            <person name="Fujiyama A."/>
            <person name="Inagaki F."/>
            <person name="Takami H."/>
        </authorList>
    </citation>
    <scope>NUCLEOTIDE SEQUENCE</scope>
    <source>
        <strain evidence="2">Expedition CK06-06</strain>
    </source>
</reference>
<comment type="caution">
    <text evidence="2">The sequence shown here is derived from an EMBL/GenBank/DDBJ whole genome shotgun (WGS) entry which is preliminary data.</text>
</comment>
<dbReference type="InterPro" id="IPR001375">
    <property type="entry name" value="Peptidase_S9_cat"/>
</dbReference>
<accession>X1P2Y5</accession>
<evidence type="ECO:0000313" key="2">
    <source>
        <dbReference type="EMBL" id="GAI25269.1"/>
    </source>
</evidence>